<comment type="subcellular location">
    <subcellularLocation>
        <location evidence="1">Cell membrane</location>
        <topology evidence="1">Multi-pass membrane protein</topology>
    </subcellularLocation>
</comment>
<comment type="caution">
    <text evidence="7">The sequence shown here is derived from an EMBL/GenBank/DDBJ whole genome shotgun (WGS) entry which is preliminary data.</text>
</comment>
<dbReference type="EMBL" id="QYUL01000004">
    <property type="protein sequence ID" value="RJF78272.1"/>
    <property type="molecule type" value="Genomic_DNA"/>
</dbReference>
<dbReference type="Pfam" id="PF07681">
    <property type="entry name" value="DoxX"/>
    <property type="match status" value="1"/>
</dbReference>
<dbReference type="Proteomes" id="UP000283458">
    <property type="component" value="Unassembled WGS sequence"/>
</dbReference>
<dbReference type="InterPro" id="IPR032808">
    <property type="entry name" value="DoxX"/>
</dbReference>
<evidence type="ECO:0000313" key="8">
    <source>
        <dbReference type="Proteomes" id="UP000283458"/>
    </source>
</evidence>
<dbReference type="InterPro" id="IPR051907">
    <property type="entry name" value="DoxX-like_oxidoreductase"/>
</dbReference>
<dbReference type="OrthoDB" id="121744at2"/>
<name>A0A418VPS7_9PROT</name>
<evidence type="ECO:0000256" key="6">
    <source>
        <dbReference type="ARBA" id="ARBA00023136"/>
    </source>
</evidence>
<accession>A0A418VPS7</accession>
<evidence type="ECO:0000256" key="5">
    <source>
        <dbReference type="ARBA" id="ARBA00022989"/>
    </source>
</evidence>
<organism evidence="7 8">
    <name type="scientific">Azospirillum cavernae</name>
    <dbReference type="NCBI Taxonomy" id="2320860"/>
    <lineage>
        <taxon>Bacteria</taxon>
        <taxon>Pseudomonadati</taxon>
        <taxon>Pseudomonadota</taxon>
        <taxon>Alphaproteobacteria</taxon>
        <taxon>Rhodospirillales</taxon>
        <taxon>Azospirillaceae</taxon>
        <taxon>Azospirillum</taxon>
    </lineage>
</organism>
<dbReference type="PANTHER" id="PTHR33452:SF1">
    <property type="entry name" value="INNER MEMBRANE PROTEIN YPHA-RELATED"/>
    <property type="match status" value="1"/>
</dbReference>
<evidence type="ECO:0000256" key="4">
    <source>
        <dbReference type="ARBA" id="ARBA00022692"/>
    </source>
</evidence>
<keyword evidence="8" id="KW-1185">Reference proteome</keyword>
<dbReference type="RefSeq" id="WP_119833412.1">
    <property type="nucleotide sequence ID" value="NZ_QYUL01000004.1"/>
</dbReference>
<keyword evidence="4" id="KW-0812">Transmembrane</keyword>
<dbReference type="GO" id="GO:0005886">
    <property type="term" value="C:plasma membrane"/>
    <property type="evidence" value="ECO:0007669"/>
    <property type="project" value="UniProtKB-SubCell"/>
</dbReference>
<keyword evidence="6" id="KW-0472">Membrane</keyword>
<evidence type="ECO:0000313" key="7">
    <source>
        <dbReference type="EMBL" id="RJF78272.1"/>
    </source>
</evidence>
<evidence type="ECO:0000256" key="2">
    <source>
        <dbReference type="ARBA" id="ARBA00006679"/>
    </source>
</evidence>
<dbReference type="AlphaFoldDB" id="A0A418VPS7"/>
<protein>
    <submittedName>
        <fullName evidence="7">DoxX family protein</fullName>
    </submittedName>
</protein>
<sequence>MGDTACHDHHPVSPHAGPRLLSLLNGLSRSPNWLHGALARWGVAAIFWRSGQTKVTGFHINESTFDLFQTEYRVPLLPPDLAAVLATVSEHLFPVLLVIGLASRLSAGALLGMTLTIQIFVYPGSWPDHLLWASALLYVILRGPGELSIDHLIRRRCERPLP</sequence>
<keyword evidence="3" id="KW-1003">Cell membrane</keyword>
<evidence type="ECO:0000256" key="3">
    <source>
        <dbReference type="ARBA" id="ARBA00022475"/>
    </source>
</evidence>
<gene>
    <name evidence="7" type="ORF">D3877_24515</name>
</gene>
<reference evidence="7 8" key="1">
    <citation type="submission" date="2018-09" db="EMBL/GenBank/DDBJ databases">
        <authorList>
            <person name="Zhu H."/>
        </authorList>
    </citation>
    <scope>NUCLEOTIDE SEQUENCE [LARGE SCALE GENOMIC DNA]</scope>
    <source>
        <strain evidence="7 8">K2W22B-5</strain>
    </source>
</reference>
<comment type="similarity">
    <text evidence="2">Belongs to the DoxX family.</text>
</comment>
<keyword evidence="5" id="KW-1133">Transmembrane helix</keyword>
<dbReference type="PANTHER" id="PTHR33452">
    <property type="entry name" value="OXIDOREDUCTASE CATD-RELATED"/>
    <property type="match status" value="1"/>
</dbReference>
<proteinExistence type="inferred from homology"/>
<evidence type="ECO:0000256" key="1">
    <source>
        <dbReference type="ARBA" id="ARBA00004651"/>
    </source>
</evidence>